<dbReference type="SMART" id="SM00382">
    <property type="entry name" value="AAA"/>
    <property type="match status" value="1"/>
</dbReference>
<dbReference type="AlphaFoldDB" id="A0A1G4G8G8"/>
<evidence type="ECO:0000256" key="4">
    <source>
        <dbReference type="ARBA" id="ARBA00022967"/>
    </source>
</evidence>
<keyword evidence="7" id="KW-0378">Hydrolase</keyword>
<evidence type="ECO:0000256" key="3">
    <source>
        <dbReference type="ARBA" id="ARBA00022840"/>
    </source>
</evidence>
<dbReference type="GO" id="GO:0005524">
    <property type="term" value="F:ATP binding"/>
    <property type="evidence" value="ECO:0007669"/>
    <property type="project" value="UniProtKB-KW"/>
</dbReference>
<evidence type="ECO:0000256" key="1">
    <source>
        <dbReference type="ARBA" id="ARBA00022448"/>
    </source>
</evidence>
<keyword evidence="3 7" id="KW-0067">ATP-binding</keyword>
<dbReference type="RefSeq" id="WP_071137228.1">
    <property type="nucleotide sequence ID" value="NZ_LT608328.1"/>
</dbReference>
<dbReference type="KEGG" id="pmuc:ING2E5A_2009"/>
<evidence type="ECO:0000256" key="5">
    <source>
        <dbReference type="ARBA" id="ARBA00037066"/>
    </source>
</evidence>
<dbReference type="Pfam" id="PF00005">
    <property type="entry name" value="ABC_tran"/>
    <property type="match status" value="1"/>
</dbReference>
<dbReference type="InterPro" id="IPR027417">
    <property type="entry name" value="P-loop_NTPase"/>
</dbReference>
<dbReference type="CDD" id="cd03214">
    <property type="entry name" value="ABC_Iron-Siderophores_B12_Hemin"/>
    <property type="match status" value="1"/>
</dbReference>
<dbReference type="InterPro" id="IPR003439">
    <property type="entry name" value="ABC_transporter-like_ATP-bd"/>
</dbReference>
<keyword evidence="2" id="KW-0547">Nucleotide-binding</keyword>
<dbReference type="PROSITE" id="PS00211">
    <property type="entry name" value="ABC_TRANSPORTER_1"/>
    <property type="match status" value="1"/>
</dbReference>
<organism evidence="7 8">
    <name type="scientific">Petrimonas mucosa</name>
    <dbReference type="NCBI Taxonomy" id="1642646"/>
    <lineage>
        <taxon>Bacteria</taxon>
        <taxon>Pseudomonadati</taxon>
        <taxon>Bacteroidota</taxon>
        <taxon>Bacteroidia</taxon>
        <taxon>Bacteroidales</taxon>
        <taxon>Dysgonomonadaceae</taxon>
        <taxon>Petrimonas</taxon>
    </lineage>
</organism>
<keyword evidence="4" id="KW-1278">Translocase</keyword>
<protein>
    <submittedName>
        <fullName evidence="7">Putative ABC transporter ATP-binding protein YvrA</fullName>
        <ecNumber evidence="7">3.6.3.-</ecNumber>
    </submittedName>
</protein>
<evidence type="ECO:0000313" key="8">
    <source>
        <dbReference type="Proteomes" id="UP000178485"/>
    </source>
</evidence>
<keyword evidence="1" id="KW-0813">Transport</keyword>
<dbReference type="InterPro" id="IPR003593">
    <property type="entry name" value="AAA+_ATPase"/>
</dbReference>
<dbReference type="Gene3D" id="3.40.50.300">
    <property type="entry name" value="P-loop containing nucleotide triphosphate hydrolases"/>
    <property type="match status" value="1"/>
</dbReference>
<dbReference type="EC" id="3.6.3.-" evidence="7"/>
<evidence type="ECO:0000259" key="6">
    <source>
        <dbReference type="PROSITE" id="PS50893"/>
    </source>
</evidence>
<feature type="domain" description="ABC transporter" evidence="6">
    <location>
        <begin position="5"/>
        <end position="241"/>
    </location>
</feature>
<reference evidence="7 8" key="1">
    <citation type="submission" date="2016-08" db="EMBL/GenBank/DDBJ databases">
        <authorList>
            <person name="Seilhamer J.J."/>
        </authorList>
    </citation>
    <scope>NUCLEOTIDE SEQUENCE [LARGE SCALE GENOMIC DNA]</scope>
    <source>
        <strain evidence="7">ING2-E5A</strain>
    </source>
</reference>
<gene>
    <name evidence="7" type="primary">yvrA</name>
    <name evidence="7" type="ORF">ING2E5A_2009</name>
</gene>
<dbReference type="Proteomes" id="UP000178485">
    <property type="component" value="Chromosome i"/>
</dbReference>
<sequence length="282" mass="31522">MKELLTLNNFACGYRDGFQISGISFSLSKGSFTGIIGPNGSGKTTLFRGISGDLPVSAGSFLFKGKELSSLTLREKAREIAVVSQFTERTHISVEEYVLMGRMPYRKPFQFFDKAEDIEIAHHYMQLTGIYRLRDKSMAELSGGEQQMASIASALCQVPSLLLLDEPTSHLDITHQVKFMNLIQKLNDELKLSVIMIVHDLTLAAEYCDYLVMMKNGRIEWQGDPESVLTYEQIERVYDTVVVVGKNPVSGKPAIFPVSERILNGLKKLTDQIGNQDKKTSL</sequence>
<dbReference type="STRING" id="1642646.ING2E5A_2009"/>
<dbReference type="SUPFAM" id="SSF52540">
    <property type="entry name" value="P-loop containing nucleoside triphosphate hydrolases"/>
    <property type="match status" value="1"/>
</dbReference>
<name>A0A1G4G8G8_9BACT</name>
<evidence type="ECO:0000313" key="7">
    <source>
        <dbReference type="EMBL" id="SCM58825.1"/>
    </source>
</evidence>
<dbReference type="PANTHER" id="PTHR42794">
    <property type="entry name" value="HEMIN IMPORT ATP-BINDING PROTEIN HMUV"/>
    <property type="match status" value="1"/>
</dbReference>
<accession>A0A1G4G8G8</accession>
<comment type="function">
    <text evidence="5">Part of the ABC transporter complex HmuTUV involved in hemin import. Responsible for energy coupling to the transport system.</text>
</comment>
<evidence type="ECO:0000256" key="2">
    <source>
        <dbReference type="ARBA" id="ARBA00022741"/>
    </source>
</evidence>
<dbReference type="EMBL" id="LT608328">
    <property type="protein sequence ID" value="SCM58825.1"/>
    <property type="molecule type" value="Genomic_DNA"/>
</dbReference>
<dbReference type="PROSITE" id="PS50893">
    <property type="entry name" value="ABC_TRANSPORTER_2"/>
    <property type="match status" value="1"/>
</dbReference>
<dbReference type="GO" id="GO:0016887">
    <property type="term" value="F:ATP hydrolysis activity"/>
    <property type="evidence" value="ECO:0007669"/>
    <property type="project" value="InterPro"/>
</dbReference>
<dbReference type="InterPro" id="IPR017871">
    <property type="entry name" value="ABC_transporter-like_CS"/>
</dbReference>
<dbReference type="PANTHER" id="PTHR42794:SF1">
    <property type="entry name" value="HEMIN IMPORT ATP-BINDING PROTEIN HMUV"/>
    <property type="match status" value="1"/>
</dbReference>
<dbReference type="FunFam" id="3.40.50.300:FF:000134">
    <property type="entry name" value="Iron-enterobactin ABC transporter ATP-binding protein"/>
    <property type="match status" value="1"/>
</dbReference>
<proteinExistence type="predicted"/>
<keyword evidence="8" id="KW-1185">Reference proteome</keyword>